<comment type="caution">
    <text evidence="5">The sequence shown here is derived from an EMBL/GenBank/DDBJ whole genome shotgun (WGS) entry which is preliminary data.</text>
</comment>
<feature type="domain" description="GHMP kinase N-terminal" evidence="3">
    <location>
        <begin position="104"/>
        <end position="167"/>
    </location>
</feature>
<dbReference type="Gene3D" id="3.30.230.10">
    <property type="match status" value="1"/>
</dbReference>
<evidence type="ECO:0000256" key="1">
    <source>
        <dbReference type="ARBA" id="ARBA00022679"/>
    </source>
</evidence>
<keyword evidence="2" id="KW-0418">Kinase</keyword>
<evidence type="ECO:0000256" key="2">
    <source>
        <dbReference type="ARBA" id="ARBA00022777"/>
    </source>
</evidence>
<dbReference type="SUPFAM" id="SSF54211">
    <property type="entry name" value="Ribosomal protein S5 domain 2-like"/>
    <property type="match status" value="1"/>
</dbReference>
<dbReference type="InterPro" id="IPR012363">
    <property type="entry name" value="PduX"/>
</dbReference>
<dbReference type="Proteomes" id="UP001595696">
    <property type="component" value="Unassembled WGS sequence"/>
</dbReference>
<proteinExistence type="predicted"/>
<feature type="domain" description="GHMP kinase C-terminal" evidence="4">
    <location>
        <begin position="236"/>
        <end position="306"/>
    </location>
</feature>
<dbReference type="Pfam" id="PF08544">
    <property type="entry name" value="GHMP_kinases_C"/>
    <property type="match status" value="1"/>
</dbReference>
<gene>
    <name evidence="5" type="ORF">ACFO0B_26915</name>
</gene>
<dbReference type="InterPro" id="IPR014721">
    <property type="entry name" value="Ribsml_uS5_D2-typ_fold_subgr"/>
</dbReference>
<evidence type="ECO:0000259" key="3">
    <source>
        <dbReference type="Pfam" id="PF00288"/>
    </source>
</evidence>
<dbReference type="InterPro" id="IPR020568">
    <property type="entry name" value="Ribosomal_Su5_D2-typ_SF"/>
</dbReference>
<evidence type="ECO:0000259" key="4">
    <source>
        <dbReference type="Pfam" id="PF08544"/>
    </source>
</evidence>
<evidence type="ECO:0008006" key="7">
    <source>
        <dbReference type="Google" id="ProtNLM"/>
    </source>
</evidence>
<protein>
    <recommendedName>
        <fullName evidence="7">Threonine kinase</fullName>
    </recommendedName>
</protein>
<name>A0ABV8DZQ3_9NOCA</name>
<evidence type="ECO:0000313" key="6">
    <source>
        <dbReference type="Proteomes" id="UP001595696"/>
    </source>
</evidence>
<dbReference type="PIRSF" id="PIRSF033887">
    <property type="entry name" value="PduX"/>
    <property type="match status" value="1"/>
</dbReference>
<sequence>MNSTGTAVTNKPLHRIISWREAPPKVAPFGRTGTGAATGHHGELLQGMFPGADGRHHRGLVTLPLVGWESIASFRADAAPGSGQVTVHPQNKAKARRAAELTIERCAARTGTTAVNGHLTIDTALESGLGMGASTCDVVAAIRAVADCYHTRLTPQEVGELSVLAEQASDSIMIEDLAVLFAHREGVVLEYLGAELPPVVVVGCLAGAERTVDTLALRPAEFDAAELARFPVLLAALRRGVLTGDLALIGRVATASARINQRFLEKPELETLIGIAVECGAAGVQIAHSGSVAGVLFDPTRETVRADVERCVEAVVAAGITYTATFDPTVVRAAL</sequence>
<dbReference type="RefSeq" id="WP_378615646.1">
    <property type="nucleotide sequence ID" value="NZ_JBHSAX010000022.1"/>
</dbReference>
<dbReference type="EMBL" id="JBHSAX010000022">
    <property type="protein sequence ID" value="MFC3965637.1"/>
    <property type="molecule type" value="Genomic_DNA"/>
</dbReference>
<reference evidence="6" key="1">
    <citation type="journal article" date="2019" name="Int. J. Syst. Evol. Microbiol.">
        <title>The Global Catalogue of Microorganisms (GCM) 10K type strain sequencing project: providing services to taxonomists for standard genome sequencing and annotation.</title>
        <authorList>
            <consortium name="The Broad Institute Genomics Platform"/>
            <consortium name="The Broad Institute Genome Sequencing Center for Infectious Disease"/>
            <person name="Wu L."/>
            <person name="Ma J."/>
        </authorList>
    </citation>
    <scope>NUCLEOTIDE SEQUENCE [LARGE SCALE GENOMIC DNA]</scope>
    <source>
        <strain evidence="6">CGMCC 4.7330</strain>
    </source>
</reference>
<organism evidence="5 6">
    <name type="scientific">Nocardia jiangsuensis</name>
    <dbReference type="NCBI Taxonomy" id="1691563"/>
    <lineage>
        <taxon>Bacteria</taxon>
        <taxon>Bacillati</taxon>
        <taxon>Actinomycetota</taxon>
        <taxon>Actinomycetes</taxon>
        <taxon>Mycobacteriales</taxon>
        <taxon>Nocardiaceae</taxon>
        <taxon>Nocardia</taxon>
    </lineage>
</organism>
<keyword evidence="6" id="KW-1185">Reference proteome</keyword>
<dbReference type="InterPro" id="IPR013750">
    <property type="entry name" value="GHMP_kinase_C_dom"/>
</dbReference>
<dbReference type="Pfam" id="PF00288">
    <property type="entry name" value="GHMP_kinases_N"/>
    <property type="match status" value="1"/>
</dbReference>
<accession>A0ABV8DZQ3</accession>
<dbReference type="InterPro" id="IPR006204">
    <property type="entry name" value="GHMP_kinase_N_dom"/>
</dbReference>
<evidence type="ECO:0000313" key="5">
    <source>
        <dbReference type="EMBL" id="MFC3965637.1"/>
    </source>
</evidence>
<keyword evidence="1" id="KW-0808">Transferase</keyword>